<comment type="similarity">
    <text evidence="1">Belongs to the ROK (NagC/XylR) family.</text>
</comment>
<accession>A0A6L5G3K5</accession>
<dbReference type="PANTHER" id="PTHR18964:SF149">
    <property type="entry name" value="BIFUNCTIONAL UDP-N-ACETYLGLUCOSAMINE 2-EPIMERASE_N-ACETYLMANNOSAMINE KINASE"/>
    <property type="match status" value="1"/>
</dbReference>
<gene>
    <name evidence="2" type="ORF">GFD30_01200</name>
</gene>
<protein>
    <submittedName>
        <fullName evidence="2">ROK family protein</fullName>
    </submittedName>
</protein>
<dbReference type="EMBL" id="WIAO01000001">
    <property type="protein sequence ID" value="MQM24201.1"/>
    <property type="molecule type" value="Genomic_DNA"/>
</dbReference>
<sequence>MQTTSPPPAEGRPPRAPLSGLERSALRELLIHGPKSRAEIARDLGISRTSLTVVMRALIEQGLVASGALELRGPTGRPSEVLHIRPEGRRFLGVKLTSDRLFAVVTDLKAQALAEYDEPLASRRVEDVVAQIGGVHERLSAQFPGIAAAGIGLAGDVIAVGGHQIVRESPFLGWREVPLAELVTERLGVPAAAENDVRALTVAEHWFGIGVGYESMVLITVGAGVGVGIVVDGRVMTGANGRAGSLEHLPVDPGGPRCARGHRGCVGSYLSNAAIVGALRTPGLDYASVVALARSGDPAAEQAFREAGHALGVLVAVLANTVDPQKIVVTGDGIAVTEFARGELDAAIAANRDPDGAPIALDVQPFEFDEWARAGAVLAIRDFLGRDQELVILFDKVRRLVDTGSAPNPSTEESA</sequence>
<dbReference type="PANTHER" id="PTHR18964">
    <property type="entry name" value="ROK (REPRESSOR, ORF, KINASE) FAMILY"/>
    <property type="match status" value="1"/>
</dbReference>
<dbReference type="Pfam" id="PF00480">
    <property type="entry name" value="ROK"/>
    <property type="match status" value="1"/>
</dbReference>
<organism evidence="2 3">
    <name type="scientific">Glycomyces albidus</name>
    <dbReference type="NCBI Taxonomy" id="2656774"/>
    <lineage>
        <taxon>Bacteria</taxon>
        <taxon>Bacillati</taxon>
        <taxon>Actinomycetota</taxon>
        <taxon>Actinomycetes</taxon>
        <taxon>Glycomycetales</taxon>
        <taxon>Glycomycetaceae</taxon>
        <taxon>Glycomyces</taxon>
    </lineage>
</organism>
<dbReference type="RefSeq" id="WP_153023382.1">
    <property type="nucleotide sequence ID" value="NZ_WIAO01000001.1"/>
</dbReference>
<dbReference type="InterPro" id="IPR036390">
    <property type="entry name" value="WH_DNA-bd_sf"/>
</dbReference>
<comment type="caution">
    <text evidence="2">The sequence shown here is derived from an EMBL/GenBank/DDBJ whole genome shotgun (WGS) entry which is preliminary data.</text>
</comment>
<dbReference type="Gene3D" id="1.10.10.10">
    <property type="entry name" value="Winged helix-like DNA-binding domain superfamily/Winged helix DNA-binding domain"/>
    <property type="match status" value="1"/>
</dbReference>
<dbReference type="AlphaFoldDB" id="A0A6L5G3K5"/>
<evidence type="ECO:0000256" key="1">
    <source>
        <dbReference type="ARBA" id="ARBA00006479"/>
    </source>
</evidence>
<proteinExistence type="inferred from homology"/>
<dbReference type="InterPro" id="IPR036388">
    <property type="entry name" value="WH-like_DNA-bd_sf"/>
</dbReference>
<dbReference type="SUPFAM" id="SSF46785">
    <property type="entry name" value="Winged helix' DNA-binding domain"/>
    <property type="match status" value="1"/>
</dbReference>
<reference evidence="2 3" key="1">
    <citation type="submission" date="2019-10" db="EMBL/GenBank/DDBJ databases">
        <title>Glycomyces albidus sp. nov., a novel actinomycete isolated from rhizosphere soil of wheat (Triticum aestivum L.).</title>
        <authorList>
            <person name="Qian L."/>
        </authorList>
    </citation>
    <scope>NUCLEOTIDE SEQUENCE [LARGE SCALE GENOMIC DNA]</scope>
    <source>
        <strain evidence="2 3">NEAU-7082</strain>
    </source>
</reference>
<evidence type="ECO:0000313" key="2">
    <source>
        <dbReference type="EMBL" id="MQM24201.1"/>
    </source>
</evidence>
<evidence type="ECO:0000313" key="3">
    <source>
        <dbReference type="Proteomes" id="UP000477750"/>
    </source>
</evidence>
<dbReference type="InterPro" id="IPR043129">
    <property type="entry name" value="ATPase_NBD"/>
</dbReference>
<dbReference type="Proteomes" id="UP000477750">
    <property type="component" value="Unassembled WGS sequence"/>
</dbReference>
<name>A0A6L5G3K5_9ACTN</name>
<dbReference type="SUPFAM" id="SSF53067">
    <property type="entry name" value="Actin-like ATPase domain"/>
    <property type="match status" value="1"/>
</dbReference>
<dbReference type="Gene3D" id="3.30.420.40">
    <property type="match status" value="2"/>
</dbReference>
<dbReference type="InterPro" id="IPR000600">
    <property type="entry name" value="ROK"/>
</dbReference>
<keyword evidence="3" id="KW-1185">Reference proteome</keyword>